<protein>
    <submittedName>
        <fullName evidence="2">Putative ovule protein</fullName>
    </submittedName>
</protein>
<feature type="compositionally biased region" description="Basic and acidic residues" evidence="1">
    <location>
        <begin position="56"/>
        <end position="69"/>
    </location>
</feature>
<name>A0A0V0HDB8_SOLCH</name>
<feature type="compositionally biased region" description="Polar residues" evidence="1">
    <location>
        <begin position="166"/>
        <end position="192"/>
    </location>
</feature>
<sequence>IFRLSPPQIPAKLRQPKTPIHFLLFPAKHHRNNLQPPETNTQNSRTKTILSSPKQQQDDHPEPISKTDPDQIAAHPLPFSSFTSDQNSNKLTLRQINPPSSLFSLSRPTSNRHHFLQLTSETSHLISTTTRPQTVLPPPKTHRKTATKTPFIFLIVSGGNSKAGELQSSQTTTSKRPQTPASEAQANGTTVMPSLRAPSSKPPANNSSN</sequence>
<organism evidence="2">
    <name type="scientific">Solanum chacoense</name>
    <name type="common">Chaco potato</name>
    <dbReference type="NCBI Taxonomy" id="4108"/>
    <lineage>
        <taxon>Eukaryota</taxon>
        <taxon>Viridiplantae</taxon>
        <taxon>Streptophyta</taxon>
        <taxon>Embryophyta</taxon>
        <taxon>Tracheophyta</taxon>
        <taxon>Spermatophyta</taxon>
        <taxon>Magnoliopsida</taxon>
        <taxon>eudicotyledons</taxon>
        <taxon>Gunneridae</taxon>
        <taxon>Pentapetalae</taxon>
        <taxon>asterids</taxon>
        <taxon>lamiids</taxon>
        <taxon>Solanales</taxon>
        <taxon>Solanaceae</taxon>
        <taxon>Solanoideae</taxon>
        <taxon>Solaneae</taxon>
        <taxon>Solanum</taxon>
    </lineage>
</organism>
<feature type="region of interest" description="Disordered" evidence="1">
    <location>
        <begin position="30"/>
        <end position="88"/>
    </location>
</feature>
<feature type="region of interest" description="Disordered" evidence="1">
    <location>
        <begin position="125"/>
        <end position="144"/>
    </location>
</feature>
<dbReference type="AlphaFoldDB" id="A0A0V0HDB8"/>
<dbReference type="EMBL" id="GEDG01021285">
    <property type="protein sequence ID" value="JAP18434.1"/>
    <property type="molecule type" value="Transcribed_RNA"/>
</dbReference>
<evidence type="ECO:0000313" key="2">
    <source>
        <dbReference type="EMBL" id="JAP18434.1"/>
    </source>
</evidence>
<proteinExistence type="predicted"/>
<reference evidence="2" key="1">
    <citation type="submission" date="2015-12" db="EMBL/GenBank/DDBJ databases">
        <title>Gene expression during late stages of embryo sac development: a critical building block for successful pollen-pistil interactions.</title>
        <authorList>
            <person name="Liu Y."/>
            <person name="Joly V."/>
            <person name="Sabar M."/>
            <person name="Matton D.P."/>
        </authorList>
    </citation>
    <scope>NUCLEOTIDE SEQUENCE</scope>
</reference>
<feature type="region of interest" description="Disordered" evidence="1">
    <location>
        <begin position="162"/>
        <end position="209"/>
    </location>
</feature>
<evidence type="ECO:0000256" key="1">
    <source>
        <dbReference type="SAM" id="MobiDB-lite"/>
    </source>
</evidence>
<feature type="non-terminal residue" evidence="2">
    <location>
        <position position="1"/>
    </location>
</feature>
<accession>A0A0V0HDB8</accession>
<feature type="compositionally biased region" description="Low complexity" evidence="1">
    <location>
        <begin position="197"/>
        <end position="209"/>
    </location>
</feature>
<feature type="compositionally biased region" description="Polar residues" evidence="1">
    <location>
        <begin position="33"/>
        <end position="55"/>
    </location>
</feature>